<keyword evidence="1" id="KW-0472">Membrane</keyword>
<organism evidence="2">
    <name type="scientific">marine metagenome</name>
    <dbReference type="NCBI Taxonomy" id="408172"/>
    <lineage>
        <taxon>unclassified sequences</taxon>
        <taxon>metagenomes</taxon>
        <taxon>ecological metagenomes</taxon>
    </lineage>
</organism>
<keyword evidence="1" id="KW-0812">Transmembrane</keyword>
<keyword evidence="1" id="KW-1133">Transmembrane helix</keyword>
<feature type="non-terminal residue" evidence="2">
    <location>
        <position position="1"/>
    </location>
</feature>
<feature type="non-terminal residue" evidence="2">
    <location>
        <position position="48"/>
    </location>
</feature>
<evidence type="ECO:0000256" key="1">
    <source>
        <dbReference type="SAM" id="Phobius"/>
    </source>
</evidence>
<name>A0A382JC95_9ZZZZ</name>
<feature type="transmembrane region" description="Helical" evidence="1">
    <location>
        <begin position="18"/>
        <end position="38"/>
    </location>
</feature>
<reference evidence="2" key="1">
    <citation type="submission" date="2018-05" db="EMBL/GenBank/DDBJ databases">
        <authorList>
            <person name="Lanie J.A."/>
            <person name="Ng W.-L."/>
            <person name="Kazmierczak K.M."/>
            <person name="Andrzejewski T.M."/>
            <person name="Davidsen T.M."/>
            <person name="Wayne K.J."/>
            <person name="Tettelin H."/>
            <person name="Glass J.I."/>
            <person name="Rusch D."/>
            <person name="Podicherti R."/>
            <person name="Tsui H.-C.T."/>
            <person name="Winkler M.E."/>
        </authorList>
    </citation>
    <scope>NUCLEOTIDE SEQUENCE</scope>
</reference>
<sequence length="48" mass="5632">VTVLQSNQASVKHFMTRLLFKTFLIIVLVFSGVILPFYTWQLFDRDPT</sequence>
<protein>
    <submittedName>
        <fullName evidence="2">Uncharacterized protein</fullName>
    </submittedName>
</protein>
<accession>A0A382JC95</accession>
<proteinExistence type="predicted"/>
<dbReference type="AlphaFoldDB" id="A0A382JC95"/>
<evidence type="ECO:0000313" key="2">
    <source>
        <dbReference type="EMBL" id="SVC09348.1"/>
    </source>
</evidence>
<dbReference type="EMBL" id="UINC01073169">
    <property type="protein sequence ID" value="SVC09348.1"/>
    <property type="molecule type" value="Genomic_DNA"/>
</dbReference>
<gene>
    <name evidence="2" type="ORF">METZ01_LOCUS262202</name>
</gene>